<accession>A0A453JEE8</accession>
<dbReference type="InterPro" id="IPR008972">
    <property type="entry name" value="Cupredoxin"/>
</dbReference>
<evidence type="ECO:0000256" key="1">
    <source>
        <dbReference type="ARBA" id="ARBA00023157"/>
    </source>
</evidence>
<reference evidence="6" key="2">
    <citation type="journal article" date="2017" name="Nat. Plants">
        <title>The Aegilops tauschii genome reveals multiple impacts of transposons.</title>
        <authorList>
            <person name="Zhao G."/>
            <person name="Zou C."/>
            <person name="Li K."/>
            <person name="Wang K."/>
            <person name="Li T."/>
            <person name="Gao L."/>
            <person name="Zhang X."/>
            <person name="Wang H."/>
            <person name="Yang Z."/>
            <person name="Liu X."/>
            <person name="Jiang W."/>
            <person name="Mao L."/>
            <person name="Kong X."/>
            <person name="Jiao Y."/>
            <person name="Jia J."/>
        </authorList>
    </citation>
    <scope>NUCLEOTIDE SEQUENCE [LARGE SCALE GENOMIC DNA]</scope>
    <source>
        <strain evidence="6">cv. AL8/78</strain>
    </source>
</reference>
<name>A0A453JEE8_AEGTS</name>
<organism evidence="5 6">
    <name type="scientific">Aegilops tauschii subsp. strangulata</name>
    <name type="common">Goatgrass</name>
    <dbReference type="NCBI Taxonomy" id="200361"/>
    <lineage>
        <taxon>Eukaryota</taxon>
        <taxon>Viridiplantae</taxon>
        <taxon>Streptophyta</taxon>
        <taxon>Embryophyta</taxon>
        <taxon>Tracheophyta</taxon>
        <taxon>Spermatophyta</taxon>
        <taxon>Magnoliopsida</taxon>
        <taxon>Liliopsida</taxon>
        <taxon>Poales</taxon>
        <taxon>Poaceae</taxon>
        <taxon>BOP clade</taxon>
        <taxon>Pooideae</taxon>
        <taxon>Triticodae</taxon>
        <taxon>Triticeae</taxon>
        <taxon>Triticinae</taxon>
        <taxon>Aegilops</taxon>
    </lineage>
</organism>
<dbReference type="STRING" id="200361.A0A453JEE8"/>
<reference evidence="5" key="4">
    <citation type="submission" date="2019-03" db="UniProtKB">
        <authorList>
            <consortium name="EnsemblPlants"/>
        </authorList>
    </citation>
    <scope>IDENTIFICATION</scope>
</reference>
<dbReference type="OrthoDB" id="782862at2759"/>
<dbReference type="SUPFAM" id="SSF49503">
    <property type="entry name" value="Cupredoxins"/>
    <property type="match status" value="1"/>
</dbReference>
<dbReference type="Gramene" id="AET4Gv20886800.2">
    <property type="protein sequence ID" value="AET4Gv20886800.2"/>
    <property type="gene ID" value="AET4Gv20886800"/>
</dbReference>
<reference evidence="5" key="5">
    <citation type="journal article" date="2021" name="G3 (Bethesda)">
        <title>Aegilops tauschii genome assembly Aet v5.0 features greater sequence contiguity and improved annotation.</title>
        <authorList>
            <person name="Wang L."/>
            <person name="Zhu T."/>
            <person name="Rodriguez J.C."/>
            <person name="Deal K.R."/>
            <person name="Dubcovsky J."/>
            <person name="McGuire P.E."/>
            <person name="Lux T."/>
            <person name="Spannagl M."/>
            <person name="Mayer K.F.X."/>
            <person name="Baldrich P."/>
            <person name="Meyers B.C."/>
            <person name="Huo N."/>
            <person name="Gu Y.Q."/>
            <person name="Zhou H."/>
            <person name="Devos K.M."/>
            <person name="Bennetzen J.L."/>
            <person name="Unver T."/>
            <person name="Budak H."/>
            <person name="Gulick P.J."/>
            <person name="Galiba G."/>
            <person name="Kalapos B."/>
            <person name="Nelson D.R."/>
            <person name="Li P."/>
            <person name="You F.M."/>
            <person name="Luo M.C."/>
            <person name="Dvorak J."/>
        </authorList>
    </citation>
    <scope>NUCLEOTIDE SEQUENCE [LARGE SCALE GENOMIC DNA]</scope>
    <source>
        <strain evidence="5">cv. AL8/78</strain>
    </source>
</reference>
<keyword evidence="1" id="KW-1015">Disulfide bond</keyword>
<dbReference type="RefSeq" id="XP_020161175.1">
    <property type="nucleotide sequence ID" value="XM_020305586.4"/>
</dbReference>
<feature type="region of interest" description="Disordered" evidence="3">
    <location>
        <begin position="192"/>
        <end position="213"/>
    </location>
</feature>
<dbReference type="GeneID" id="109746461"/>
<dbReference type="InterPro" id="IPR003245">
    <property type="entry name" value="Phytocyanin_dom"/>
</dbReference>
<evidence type="ECO:0000313" key="6">
    <source>
        <dbReference type="Proteomes" id="UP000015105"/>
    </source>
</evidence>
<dbReference type="FunFam" id="2.60.40.420:FF:000034">
    <property type="entry name" value="Cupredoxin superfamily protein"/>
    <property type="match status" value="1"/>
</dbReference>
<evidence type="ECO:0000313" key="5">
    <source>
        <dbReference type="EnsemblPlants" id="AET4Gv20886800.1"/>
    </source>
</evidence>
<dbReference type="Gene3D" id="2.60.40.420">
    <property type="entry name" value="Cupredoxins - blue copper proteins"/>
    <property type="match status" value="1"/>
</dbReference>
<keyword evidence="2" id="KW-0325">Glycoprotein</keyword>
<dbReference type="EnsemblPlants" id="AET4Gv20886800.2">
    <property type="protein sequence ID" value="AET4Gv20886800.2"/>
    <property type="gene ID" value="AET4Gv20886800"/>
</dbReference>
<dbReference type="KEGG" id="ats:109746461"/>
<evidence type="ECO:0000259" key="4">
    <source>
        <dbReference type="PROSITE" id="PS51485"/>
    </source>
</evidence>
<feature type="domain" description="Phytocyanin" evidence="4">
    <location>
        <begin position="63"/>
        <end position="167"/>
    </location>
</feature>
<evidence type="ECO:0000256" key="2">
    <source>
        <dbReference type="ARBA" id="ARBA00023180"/>
    </source>
</evidence>
<dbReference type="InterPro" id="IPR039391">
    <property type="entry name" value="Phytocyanin-like"/>
</dbReference>
<dbReference type="AlphaFoldDB" id="A0A453JEE8"/>
<dbReference type="Proteomes" id="UP000015105">
    <property type="component" value="Chromosome 4D"/>
</dbReference>
<dbReference type="Gramene" id="AET4Gv20886800.1">
    <property type="protein sequence ID" value="AET4Gv20886800.1"/>
    <property type="gene ID" value="AET4Gv20886800"/>
</dbReference>
<dbReference type="GO" id="GO:0009055">
    <property type="term" value="F:electron transfer activity"/>
    <property type="evidence" value="ECO:0007669"/>
    <property type="project" value="InterPro"/>
</dbReference>
<feature type="compositionally biased region" description="Low complexity" evidence="3">
    <location>
        <begin position="192"/>
        <end position="205"/>
    </location>
</feature>
<dbReference type="GO" id="GO:0005886">
    <property type="term" value="C:plasma membrane"/>
    <property type="evidence" value="ECO:0007669"/>
    <property type="project" value="TreeGrafter"/>
</dbReference>
<proteinExistence type="predicted"/>
<dbReference type="PANTHER" id="PTHR33021">
    <property type="entry name" value="BLUE COPPER PROTEIN"/>
    <property type="match status" value="1"/>
</dbReference>
<dbReference type="Pfam" id="PF02298">
    <property type="entry name" value="Cu_bind_like"/>
    <property type="match status" value="1"/>
</dbReference>
<dbReference type="PANTHER" id="PTHR33021:SF44">
    <property type="entry name" value="EARLY NODULIN-LIKE PROTEIN 8"/>
    <property type="match status" value="1"/>
</dbReference>
<reference evidence="5" key="3">
    <citation type="journal article" date="2017" name="Nature">
        <title>Genome sequence of the progenitor of the wheat D genome Aegilops tauschii.</title>
        <authorList>
            <person name="Luo M.C."/>
            <person name="Gu Y.Q."/>
            <person name="Puiu D."/>
            <person name="Wang H."/>
            <person name="Twardziok S.O."/>
            <person name="Deal K.R."/>
            <person name="Huo N."/>
            <person name="Zhu T."/>
            <person name="Wang L."/>
            <person name="Wang Y."/>
            <person name="McGuire P.E."/>
            <person name="Liu S."/>
            <person name="Long H."/>
            <person name="Ramasamy R.K."/>
            <person name="Rodriguez J.C."/>
            <person name="Van S.L."/>
            <person name="Yuan L."/>
            <person name="Wang Z."/>
            <person name="Xia Z."/>
            <person name="Xiao L."/>
            <person name="Anderson O.D."/>
            <person name="Ouyang S."/>
            <person name="Liang Y."/>
            <person name="Zimin A.V."/>
            <person name="Pertea G."/>
            <person name="Qi P."/>
            <person name="Bennetzen J.L."/>
            <person name="Dai X."/>
            <person name="Dawson M.W."/>
            <person name="Muller H.G."/>
            <person name="Kugler K."/>
            <person name="Rivarola-Duarte L."/>
            <person name="Spannagl M."/>
            <person name="Mayer K.F.X."/>
            <person name="Lu F.H."/>
            <person name="Bevan M.W."/>
            <person name="Leroy P."/>
            <person name="Li P."/>
            <person name="You F.M."/>
            <person name="Sun Q."/>
            <person name="Liu Z."/>
            <person name="Lyons E."/>
            <person name="Wicker T."/>
            <person name="Salzberg S.L."/>
            <person name="Devos K.M."/>
            <person name="Dvorak J."/>
        </authorList>
    </citation>
    <scope>NUCLEOTIDE SEQUENCE [LARGE SCALE GENOMIC DNA]</scope>
    <source>
        <strain evidence="5">cv. AL8/78</strain>
    </source>
</reference>
<protein>
    <recommendedName>
        <fullName evidence="4">Phytocyanin domain-containing protein</fullName>
    </recommendedName>
</protein>
<keyword evidence="6" id="KW-1185">Reference proteome</keyword>
<evidence type="ECO:0000256" key="3">
    <source>
        <dbReference type="SAM" id="MobiDB-lite"/>
    </source>
</evidence>
<sequence>MLLLRIWNLASQPATTNPNPRSRGRSFGRVREKQRTMGTPVGMATLAALALVLCVSMDGCAAAEYKVGGLDAWGVPPSTKPDVYVRWAKSVPVKLGDALFFLYPPSQDSAVQVTAKAFAACDVSDPLLKLEDGNSVFNLTKPGRAYFSSAAPGRCRKGQKLSVDVPGADGKLLKPSADDEAALKALSALPPAAAPSEALPSLSPGPDDDDDSAASSMVAGSVLGLAAAFILLWL</sequence>
<dbReference type="EnsemblPlants" id="AET4Gv20886800.1">
    <property type="protein sequence ID" value="AET4Gv20886800.1"/>
    <property type="gene ID" value="AET4Gv20886800"/>
</dbReference>
<dbReference type="OMA" id="VYTYWSK"/>
<feature type="region of interest" description="Disordered" evidence="3">
    <location>
        <begin position="14"/>
        <end position="34"/>
    </location>
</feature>
<dbReference type="PROSITE" id="PS51485">
    <property type="entry name" value="PHYTOCYANIN"/>
    <property type="match status" value="1"/>
</dbReference>
<reference evidence="6" key="1">
    <citation type="journal article" date="2014" name="Science">
        <title>Ancient hybridizations among the ancestral genomes of bread wheat.</title>
        <authorList>
            <consortium name="International Wheat Genome Sequencing Consortium,"/>
            <person name="Marcussen T."/>
            <person name="Sandve S.R."/>
            <person name="Heier L."/>
            <person name="Spannagl M."/>
            <person name="Pfeifer M."/>
            <person name="Jakobsen K.S."/>
            <person name="Wulff B.B."/>
            <person name="Steuernagel B."/>
            <person name="Mayer K.F."/>
            <person name="Olsen O.A."/>
        </authorList>
    </citation>
    <scope>NUCLEOTIDE SEQUENCE [LARGE SCALE GENOMIC DNA]</scope>
    <source>
        <strain evidence="6">cv. AL8/78</strain>
    </source>
</reference>